<dbReference type="InterPro" id="IPR023809">
    <property type="entry name" value="Thiopep_bacteriocin_synth_dom"/>
</dbReference>
<keyword evidence="3" id="KW-1185">Reference proteome</keyword>
<dbReference type="Pfam" id="PF14028">
    <property type="entry name" value="Lant_dehydr_C"/>
    <property type="match status" value="1"/>
</dbReference>
<reference evidence="2" key="1">
    <citation type="submission" date="2021-08" db="EMBL/GenBank/DDBJ databases">
        <title>Complete genome sequence of Chryseobacterium sp strain PS-8.</title>
        <authorList>
            <person name="Das S.K."/>
        </authorList>
    </citation>
    <scope>NUCLEOTIDE SEQUENCE</scope>
    <source>
        <strain evidence="2">PS-8</strain>
    </source>
</reference>
<dbReference type="RefSeq" id="WP_235132314.1">
    <property type="nucleotide sequence ID" value="NZ_JACSGT010000002.1"/>
</dbReference>
<comment type="caution">
    <text evidence="2">The sequence shown here is derived from an EMBL/GenBank/DDBJ whole genome shotgun (WGS) entry which is preliminary data.</text>
</comment>
<accession>A0ABS9C8R7</accession>
<dbReference type="Proteomes" id="UP001430374">
    <property type="component" value="Unassembled WGS sequence"/>
</dbReference>
<name>A0ABS9C8R7_9FLAO</name>
<protein>
    <submittedName>
        <fullName evidence="2">Thiopeptide-type bacteriocin biosynthesis protein</fullName>
    </submittedName>
</protein>
<sequence length="285" mass="34445">MMKRKFAPGSEWLYLKIYTGIKTADLILEESIEPLVKYFQKENYISKWFFIRYNDPKPHLRVRFRLTDIQNYTEVLKSINASLQNFTDSGEISNIVIDTYNREIERYGENTIEYAETFFYINSEFTLQCLHYDDEEKIIVSLFLIDQMLRKLNLSVQEKLEWMKDFNNSFKKEFNADKKLNSQLDKKYREFKPKYLDFITSDEFSEERSAFLSHIEENNAALENVLCHNENQSKGMSLQNFFQSIFHMNINRLFVSNQRVFEMIIYDYLVRYYKSETFYNLHQTS</sequence>
<organism evidence="2 3">
    <name type="scientific">Chryseobacterium indicum</name>
    <dbReference type="NCBI Taxonomy" id="2766954"/>
    <lineage>
        <taxon>Bacteria</taxon>
        <taxon>Pseudomonadati</taxon>
        <taxon>Bacteroidota</taxon>
        <taxon>Flavobacteriia</taxon>
        <taxon>Flavobacteriales</taxon>
        <taxon>Weeksellaceae</taxon>
        <taxon>Chryseobacterium group</taxon>
        <taxon>Chryseobacterium</taxon>
    </lineage>
</organism>
<evidence type="ECO:0000313" key="3">
    <source>
        <dbReference type="Proteomes" id="UP001430374"/>
    </source>
</evidence>
<dbReference type="EMBL" id="JACSGT010000002">
    <property type="protein sequence ID" value="MCF2220960.1"/>
    <property type="molecule type" value="Genomic_DNA"/>
</dbReference>
<feature type="domain" description="Thiopeptide-type bacteriocin biosynthesis" evidence="1">
    <location>
        <begin position="12"/>
        <end position="273"/>
    </location>
</feature>
<proteinExistence type="predicted"/>
<dbReference type="NCBIfam" id="TIGR03891">
    <property type="entry name" value="thiopep_ocin"/>
    <property type="match status" value="1"/>
</dbReference>
<evidence type="ECO:0000259" key="1">
    <source>
        <dbReference type="Pfam" id="PF14028"/>
    </source>
</evidence>
<evidence type="ECO:0000313" key="2">
    <source>
        <dbReference type="EMBL" id="MCF2220960.1"/>
    </source>
</evidence>
<gene>
    <name evidence="2" type="ORF">H9Q08_16875</name>
</gene>